<dbReference type="PIRSF" id="PIRSF031982">
    <property type="entry name" value="UCP031982_abhydr"/>
    <property type="match status" value="1"/>
</dbReference>
<sequence length="338" mass="35369">MRRFWWVLALALIGAPSLGKAESPAQFRAAAAQVVYHDPATGTQVPVFLAYPTRDPVQPIRRGPYHINVAPEGAPALTTMPLVLITQGPSRNSFAMVDIALFLARRGMITATVAHIGGGDPNAAGGDVRIGTRPLWAELPDQLRAALDAVLDSSPVGWRADRARIGVVGFGPGGYAALVAGGAVADLGRVAKLCGPDADRSALCPSGTKTVVASTPTQKTAADPRIRSLVLMDPVGTLFADGALANVTLPVRLYRAEKGDEAGVMETARVAAQLPGSPEVQVVPGAGHYAFMTPVPASAAARIGPAAQDPPGFDRGAFHDRLNDELLDFFRRTLPPTR</sequence>
<dbReference type="RefSeq" id="WP_209770678.1">
    <property type="nucleotide sequence ID" value="NZ_JAGINP010000026.1"/>
</dbReference>
<protein>
    <submittedName>
        <fullName evidence="2">Dienelactone hydrolase</fullName>
    </submittedName>
</protein>
<keyword evidence="3" id="KW-1185">Reference proteome</keyword>
<dbReference type="GO" id="GO:0016787">
    <property type="term" value="F:hydrolase activity"/>
    <property type="evidence" value="ECO:0007669"/>
    <property type="project" value="UniProtKB-KW"/>
</dbReference>
<reference evidence="2 3" key="1">
    <citation type="submission" date="2021-03" db="EMBL/GenBank/DDBJ databases">
        <title>Genomic Encyclopedia of Type Strains, Phase III (KMG-III): the genomes of soil and plant-associated and newly described type strains.</title>
        <authorList>
            <person name="Whitman W."/>
        </authorList>
    </citation>
    <scope>NUCLEOTIDE SEQUENCE [LARGE SCALE GENOMIC DNA]</scope>
    <source>
        <strain evidence="2 3">IMMIB AFH-6</strain>
    </source>
</reference>
<comment type="caution">
    <text evidence="2">The sequence shown here is derived from an EMBL/GenBank/DDBJ whole genome shotgun (WGS) entry which is preliminary data.</text>
</comment>
<dbReference type="Gene3D" id="3.40.50.1820">
    <property type="entry name" value="alpha/beta hydrolase"/>
    <property type="match status" value="1"/>
</dbReference>
<accession>A0ABS4STV2</accession>
<gene>
    <name evidence="2" type="ORF">J2851_005806</name>
</gene>
<dbReference type="SUPFAM" id="SSF53474">
    <property type="entry name" value="alpha/beta-Hydrolases"/>
    <property type="match status" value="1"/>
</dbReference>
<keyword evidence="2" id="KW-0378">Hydrolase</keyword>
<dbReference type="InterPro" id="IPR016986">
    <property type="entry name" value="UCP031982_abhydr"/>
</dbReference>
<evidence type="ECO:0000313" key="2">
    <source>
        <dbReference type="EMBL" id="MBP2295991.1"/>
    </source>
</evidence>
<evidence type="ECO:0000256" key="1">
    <source>
        <dbReference type="SAM" id="SignalP"/>
    </source>
</evidence>
<feature type="chain" id="PRO_5045402980" evidence="1">
    <location>
        <begin position="22"/>
        <end position="338"/>
    </location>
</feature>
<keyword evidence="1" id="KW-0732">Signal</keyword>
<organism evidence="2 3">
    <name type="scientific">Azospirillum rugosum</name>
    <dbReference type="NCBI Taxonomy" id="416170"/>
    <lineage>
        <taxon>Bacteria</taxon>
        <taxon>Pseudomonadati</taxon>
        <taxon>Pseudomonadota</taxon>
        <taxon>Alphaproteobacteria</taxon>
        <taxon>Rhodospirillales</taxon>
        <taxon>Azospirillaceae</taxon>
        <taxon>Azospirillum</taxon>
    </lineage>
</organism>
<evidence type="ECO:0000313" key="3">
    <source>
        <dbReference type="Proteomes" id="UP000781958"/>
    </source>
</evidence>
<name>A0ABS4STV2_9PROT</name>
<feature type="signal peptide" evidence="1">
    <location>
        <begin position="1"/>
        <end position="21"/>
    </location>
</feature>
<proteinExistence type="predicted"/>
<dbReference type="Proteomes" id="UP000781958">
    <property type="component" value="Unassembled WGS sequence"/>
</dbReference>
<dbReference type="EMBL" id="JAGINP010000026">
    <property type="protein sequence ID" value="MBP2295991.1"/>
    <property type="molecule type" value="Genomic_DNA"/>
</dbReference>
<dbReference type="InterPro" id="IPR029058">
    <property type="entry name" value="AB_hydrolase_fold"/>
</dbReference>